<name>A0A835CK05_9FABA</name>
<dbReference type="EMBL" id="JAAIUW010000001">
    <property type="protein sequence ID" value="KAF7844156.1"/>
    <property type="molecule type" value="Genomic_DNA"/>
</dbReference>
<proteinExistence type="predicted"/>
<protein>
    <submittedName>
        <fullName evidence="1">Uncharacterized protein</fullName>
    </submittedName>
</protein>
<dbReference type="Proteomes" id="UP000634136">
    <property type="component" value="Unassembled WGS sequence"/>
</dbReference>
<comment type="caution">
    <text evidence="1">The sequence shown here is derived from an EMBL/GenBank/DDBJ whole genome shotgun (WGS) entry which is preliminary data.</text>
</comment>
<keyword evidence="2" id="KW-1185">Reference proteome</keyword>
<organism evidence="1 2">
    <name type="scientific">Senna tora</name>
    <dbReference type="NCBI Taxonomy" id="362788"/>
    <lineage>
        <taxon>Eukaryota</taxon>
        <taxon>Viridiplantae</taxon>
        <taxon>Streptophyta</taxon>
        <taxon>Embryophyta</taxon>
        <taxon>Tracheophyta</taxon>
        <taxon>Spermatophyta</taxon>
        <taxon>Magnoliopsida</taxon>
        <taxon>eudicotyledons</taxon>
        <taxon>Gunneridae</taxon>
        <taxon>Pentapetalae</taxon>
        <taxon>rosids</taxon>
        <taxon>fabids</taxon>
        <taxon>Fabales</taxon>
        <taxon>Fabaceae</taxon>
        <taxon>Caesalpinioideae</taxon>
        <taxon>Cassia clade</taxon>
        <taxon>Senna</taxon>
    </lineage>
</organism>
<reference evidence="1" key="1">
    <citation type="submission" date="2020-09" db="EMBL/GenBank/DDBJ databases">
        <title>Genome-Enabled Discovery of Anthraquinone Biosynthesis in Senna tora.</title>
        <authorList>
            <person name="Kang S.-H."/>
            <person name="Pandey R.P."/>
            <person name="Lee C.-M."/>
            <person name="Sim J.-S."/>
            <person name="Jeong J.-T."/>
            <person name="Choi B.-S."/>
            <person name="Jung M."/>
            <person name="Ginzburg D."/>
            <person name="Zhao K."/>
            <person name="Won S.Y."/>
            <person name="Oh T.-J."/>
            <person name="Yu Y."/>
            <person name="Kim N.-H."/>
            <person name="Lee O.R."/>
            <person name="Lee T.-H."/>
            <person name="Bashyal P."/>
            <person name="Kim T.-S."/>
            <person name="Lee W.-H."/>
            <person name="Kawkins C."/>
            <person name="Kim C.-K."/>
            <person name="Kim J.S."/>
            <person name="Ahn B.O."/>
            <person name="Rhee S.Y."/>
            <person name="Sohng J.K."/>
        </authorList>
    </citation>
    <scope>NUCLEOTIDE SEQUENCE</scope>
    <source>
        <tissue evidence="1">Leaf</tissue>
    </source>
</reference>
<gene>
    <name evidence="1" type="ORF">G2W53_001061</name>
</gene>
<accession>A0A835CK05</accession>
<evidence type="ECO:0000313" key="2">
    <source>
        <dbReference type="Proteomes" id="UP000634136"/>
    </source>
</evidence>
<sequence>MVGRDCILEDMDETRVRDATTLNFVRVSRVRSAIALVLFRVFGNFELVDSSCIVLFAFEFRKRGHINFATCQRDVVCNSTSVGSLSNLLYYFEDVLTSIVFNGVRVALSSSNCLLFEGILCIWPFGEEGIPSSPLASVDISGISFEFEDGSRAKVVIRPLVDLSQVRRTYPLYMPEEDDLPFIDEAGKLIGNSYLAVVFGCRGSNEDQFRIYFTRLMQQVAQS</sequence>
<evidence type="ECO:0000313" key="1">
    <source>
        <dbReference type="EMBL" id="KAF7844156.1"/>
    </source>
</evidence>
<dbReference type="AlphaFoldDB" id="A0A835CK05"/>